<dbReference type="InterPro" id="IPR038726">
    <property type="entry name" value="PDDEXK_AddAB-type"/>
</dbReference>
<dbReference type="GO" id="GO:0033202">
    <property type="term" value="C:DNA helicase complex"/>
    <property type="evidence" value="ECO:0007669"/>
    <property type="project" value="TreeGrafter"/>
</dbReference>
<dbReference type="InterPro" id="IPR013986">
    <property type="entry name" value="DExx_box_DNA_helicase_dom_sf"/>
</dbReference>
<dbReference type="InterPro" id="IPR000212">
    <property type="entry name" value="DNA_helicase_UvrD/REP"/>
</dbReference>
<keyword evidence="11" id="KW-0413">Isomerase</keyword>
<keyword evidence="3 15" id="KW-0547">Nucleotide-binding</keyword>
<dbReference type="GO" id="GO:0043138">
    <property type="term" value="F:3'-5' DNA helicase activity"/>
    <property type="evidence" value="ECO:0007669"/>
    <property type="project" value="UniProtKB-EC"/>
</dbReference>
<evidence type="ECO:0000256" key="10">
    <source>
        <dbReference type="ARBA" id="ARBA00023204"/>
    </source>
</evidence>
<keyword evidence="2" id="KW-0540">Nuclease</keyword>
<sequence>MGQIRLNENQKKAVEYKDGDLLIIAGAGTGKTAVITQRILHIIKNEWAKPSEILALTFTEKAAEEMQIRVDQEMEYGYDEPVISTFHSFCDRILREDGYNIGIDGDYSLMSAAQSYIFTRRHIYDLGFKTLLPKGNPTKFINDFLDHISKLQNEDVSPEEYIEYAKQLPHNTDVEKEEYVKSNELAQAYKKYADLKIENSRLDFGDLILLTIKLFREKKSILEKYRKRFKYILVDEFQDTNYTQNVLVNILKKGVGEKEDKNSTPCLTVVGDDDQSIYKFRGAAISNILQFKEEYPDAQEIVLTENYRSRQEILDASHTLIKHNDPNRLEVTEGINKKLVAKAAFAEDSNAVNLMVSHNENYEAERVAEEILKLTGYSELRGSIEDRSSQTFDEKGQSTLLDSLDGTKEAKYKFSDIAILVRANTHADGFIQTLRNKGIRYKLGGARGLYFRPEIKNIISFLRVLVDYKDEVSMFGLLTMKTWNLTPREYMELIMLAKEEKMSMLEFLESEWKVKIGSDEKQDFKNIDSNIIDKVLSPEAIAGVSSLLLLLDVSAKKIKEQKSLVDILYDFVMESGYINEFLEEDTSENLFAIGNINKFFELVKNYEKDNPDSNIYEYVEFLNYSIQTGESPLVDQIGMEELDAVNILTVHSAKGLEFPVVFLVNLVSDRFPSRSRKDALPIPDTLVKETILRDISEAESNLQEERRLFYVGATRAKERVYFTAAQYYGEAKRRKKPSIFLQEVLDRSVDEDFTTKIEEDDMMDDVTSLRNMKKGQEQDVLIEDSKNLVKRFSYSQLNTYEGCPRKYEYAYVIRIPTRGTPATAFGSSVHNTLDDFYSLLKKSKEGLGGIVDTPTKEDLLSFYEKNWISKGYDSREQENARKREGEEIMERYYDKVFSEDENPFLLEESFAIHLGEVVFSGKIDRIDLVQEQDGIKEVCIVDYKTGADKTDADIKKDLQLPLYALVAEEKLGLKVVGAKYVFVESGNVAEVDVSQAKRELAKESVLDVLEKIQKGEFTATPSFGCRFCDFNTICQYADL</sequence>
<dbReference type="EMBL" id="DUTP01000005">
    <property type="protein sequence ID" value="HHX99561.1"/>
    <property type="molecule type" value="Genomic_DNA"/>
</dbReference>
<evidence type="ECO:0000256" key="7">
    <source>
        <dbReference type="ARBA" id="ARBA00022839"/>
    </source>
</evidence>
<comment type="similarity">
    <text evidence="1">Belongs to the helicase family. UvrD subfamily.</text>
</comment>
<evidence type="ECO:0000256" key="9">
    <source>
        <dbReference type="ARBA" id="ARBA00023125"/>
    </source>
</evidence>
<feature type="binding site" evidence="15">
    <location>
        <begin position="25"/>
        <end position="32"/>
    </location>
    <ligand>
        <name>ATP</name>
        <dbReference type="ChEBI" id="CHEBI:30616"/>
    </ligand>
</feature>
<reference evidence="18 19" key="1">
    <citation type="journal article" date="2020" name="Biotechnol. Biofuels">
        <title>New insights from the biogas microbiome by comprehensive genome-resolved metagenomics of nearly 1600 species originating from multiple anaerobic digesters.</title>
        <authorList>
            <person name="Campanaro S."/>
            <person name="Treu L."/>
            <person name="Rodriguez-R L.M."/>
            <person name="Kovalovszki A."/>
            <person name="Ziels R.M."/>
            <person name="Maus I."/>
            <person name="Zhu X."/>
            <person name="Kougias P.G."/>
            <person name="Basile A."/>
            <person name="Luo G."/>
            <person name="Schluter A."/>
            <person name="Konstantinidis K.T."/>
            <person name="Angelidaki I."/>
        </authorList>
    </citation>
    <scope>NUCLEOTIDE SEQUENCE [LARGE SCALE GENOMIC DNA]</scope>
    <source>
        <strain evidence="18">AS05jafATM_89</strain>
    </source>
</reference>
<keyword evidence="6 15" id="KW-0347">Helicase</keyword>
<evidence type="ECO:0000259" key="17">
    <source>
        <dbReference type="PROSITE" id="PS51217"/>
    </source>
</evidence>
<dbReference type="GO" id="GO:0004527">
    <property type="term" value="F:exonuclease activity"/>
    <property type="evidence" value="ECO:0007669"/>
    <property type="project" value="UniProtKB-KW"/>
</dbReference>
<dbReference type="Gene3D" id="3.40.50.300">
    <property type="entry name" value="P-loop containing nucleotide triphosphate hydrolases"/>
    <property type="match status" value="2"/>
</dbReference>
<accession>A0A832QDR5</accession>
<evidence type="ECO:0000256" key="8">
    <source>
        <dbReference type="ARBA" id="ARBA00022840"/>
    </source>
</evidence>
<evidence type="ECO:0000256" key="1">
    <source>
        <dbReference type="ARBA" id="ARBA00009922"/>
    </source>
</evidence>
<dbReference type="GO" id="GO:0005524">
    <property type="term" value="F:ATP binding"/>
    <property type="evidence" value="ECO:0007669"/>
    <property type="project" value="UniProtKB-UniRule"/>
</dbReference>
<dbReference type="Gene3D" id="1.10.486.10">
    <property type="entry name" value="PCRA, domain 4"/>
    <property type="match status" value="1"/>
</dbReference>
<evidence type="ECO:0000256" key="14">
    <source>
        <dbReference type="ARBA" id="ARBA00048988"/>
    </source>
</evidence>
<evidence type="ECO:0000313" key="18">
    <source>
        <dbReference type="EMBL" id="HHX99561.1"/>
    </source>
</evidence>
<dbReference type="InterPro" id="IPR027417">
    <property type="entry name" value="P-loop_NTPase"/>
</dbReference>
<dbReference type="PANTHER" id="PTHR11070:SF2">
    <property type="entry name" value="ATP-DEPENDENT DNA HELICASE SRS2"/>
    <property type="match status" value="1"/>
</dbReference>
<dbReference type="SUPFAM" id="SSF52980">
    <property type="entry name" value="Restriction endonuclease-like"/>
    <property type="match status" value="1"/>
</dbReference>
<dbReference type="PANTHER" id="PTHR11070">
    <property type="entry name" value="UVRD / RECB / PCRA DNA HELICASE FAMILY MEMBER"/>
    <property type="match status" value="1"/>
</dbReference>
<dbReference type="InterPro" id="IPR011335">
    <property type="entry name" value="Restrct_endonuc-II-like"/>
</dbReference>
<keyword evidence="10" id="KW-0234">DNA repair</keyword>
<keyword evidence="9" id="KW-0238">DNA-binding</keyword>
<comment type="catalytic activity">
    <reaction evidence="12">
        <text>Couples ATP hydrolysis with the unwinding of duplex DNA by translocating in the 3'-5' direction.</text>
        <dbReference type="EC" id="5.6.2.4"/>
    </reaction>
</comment>
<dbReference type="PROSITE" id="PS51217">
    <property type="entry name" value="UVRD_HELICASE_CTER"/>
    <property type="match status" value="1"/>
</dbReference>
<comment type="catalytic activity">
    <reaction evidence="14">
        <text>ATP + H2O = ADP + phosphate + H(+)</text>
        <dbReference type="Rhea" id="RHEA:13065"/>
        <dbReference type="ChEBI" id="CHEBI:15377"/>
        <dbReference type="ChEBI" id="CHEBI:15378"/>
        <dbReference type="ChEBI" id="CHEBI:30616"/>
        <dbReference type="ChEBI" id="CHEBI:43474"/>
        <dbReference type="ChEBI" id="CHEBI:456216"/>
        <dbReference type="EC" id="5.6.2.4"/>
    </reaction>
</comment>
<keyword evidence="8 15" id="KW-0067">ATP-binding</keyword>
<comment type="caution">
    <text evidence="18">The sequence shown here is derived from an EMBL/GenBank/DDBJ whole genome shotgun (WGS) entry which is preliminary data.</text>
</comment>
<dbReference type="InterPro" id="IPR014017">
    <property type="entry name" value="DNA_helicase_UvrD-like_C"/>
</dbReference>
<dbReference type="Gene3D" id="3.90.320.10">
    <property type="match status" value="2"/>
</dbReference>
<keyword evidence="7" id="KW-0269">Exonuclease</keyword>
<evidence type="ECO:0000256" key="3">
    <source>
        <dbReference type="ARBA" id="ARBA00022741"/>
    </source>
</evidence>
<dbReference type="Pfam" id="PF13361">
    <property type="entry name" value="UvrD_C"/>
    <property type="match status" value="1"/>
</dbReference>
<dbReference type="CDD" id="cd17932">
    <property type="entry name" value="DEXQc_UvrD"/>
    <property type="match status" value="1"/>
</dbReference>
<dbReference type="SUPFAM" id="SSF52540">
    <property type="entry name" value="P-loop containing nucleoside triphosphate hydrolases"/>
    <property type="match status" value="1"/>
</dbReference>
<protein>
    <recommendedName>
        <fullName evidence="13">DNA 3'-5' helicase</fullName>
        <ecNumber evidence="13">5.6.2.4</ecNumber>
    </recommendedName>
</protein>
<evidence type="ECO:0000256" key="6">
    <source>
        <dbReference type="ARBA" id="ARBA00022806"/>
    </source>
</evidence>
<dbReference type="Gene3D" id="1.10.10.160">
    <property type="match status" value="1"/>
</dbReference>
<dbReference type="InterPro" id="IPR011604">
    <property type="entry name" value="PDDEXK-like_dom_sf"/>
</dbReference>
<evidence type="ECO:0000256" key="5">
    <source>
        <dbReference type="ARBA" id="ARBA00022801"/>
    </source>
</evidence>
<dbReference type="Pfam" id="PF12705">
    <property type="entry name" value="PDDEXK_1"/>
    <property type="match status" value="1"/>
</dbReference>
<dbReference type="GO" id="GO:0003677">
    <property type="term" value="F:DNA binding"/>
    <property type="evidence" value="ECO:0007669"/>
    <property type="project" value="UniProtKB-KW"/>
</dbReference>
<dbReference type="AlphaFoldDB" id="A0A832QDR5"/>
<name>A0A832QDR5_9BACT</name>
<feature type="domain" description="UvrD-like helicase ATP-binding" evidence="16">
    <location>
        <begin position="4"/>
        <end position="310"/>
    </location>
</feature>
<dbReference type="PROSITE" id="PS51198">
    <property type="entry name" value="UVRD_HELICASE_ATP_BIND"/>
    <property type="match status" value="1"/>
</dbReference>
<evidence type="ECO:0000259" key="16">
    <source>
        <dbReference type="PROSITE" id="PS51198"/>
    </source>
</evidence>
<evidence type="ECO:0000256" key="11">
    <source>
        <dbReference type="ARBA" id="ARBA00023235"/>
    </source>
</evidence>
<organism evidence="18 19">
    <name type="scientific">Candidatus Dojkabacteria bacterium</name>
    <dbReference type="NCBI Taxonomy" id="2099670"/>
    <lineage>
        <taxon>Bacteria</taxon>
        <taxon>Candidatus Dojkabacteria</taxon>
    </lineage>
</organism>
<dbReference type="GO" id="GO:0005829">
    <property type="term" value="C:cytosol"/>
    <property type="evidence" value="ECO:0007669"/>
    <property type="project" value="TreeGrafter"/>
</dbReference>
<dbReference type="InterPro" id="IPR014016">
    <property type="entry name" value="UvrD-like_ATP-bd"/>
</dbReference>
<dbReference type="Pfam" id="PF00580">
    <property type="entry name" value="UvrD-helicase"/>
    <property type="match status" value="1"/>
</dbReference>
<gene>
    <name evidence="18" type="ORF">GX533_02715</name>
</gene>
<evidence type="ECO:0000256" key="15">
    <source>
        <dbReference type="PROSITE-ProRule" id="PRU00560"/>
    </source>
</evidence>
<proteinExistence type="inferred from homology"/>
<keyword evidence="4" id="KW-0227">DNA damage</keyword>
<keyword evidence="5 15" id="KW-0378">Hydrolase</keyword>
<evidence type="ECO:0000256" key="2">
    <source>
        <dbReference type="ARBA" id="ARBA00022722"/>
    </source>
</evidence>
<feature type="domain" description="UvrD-like helicase C-terminal" evidence="17">
    <location>
        <begin position="311"/>
        <end position="655"/>
    </location>
</feature>
<evidence type="ECO:0000256" key="4">
    <source>
        <dbReference type="ARBA" id="ARBA00022763"/>
    </source>
</evidence>
<evidence type="ECO:0000256" key="13">
    <source>
        <dbReference type="ARBA" id="ARBA00034808"/>
    </source>
</evidence>
<dbReference type="GO" id="GO:0000725">
    <property type="term" value="P:recombinational repair"/>
    <property type="evidence" value="ECO:0007669"/>
    <property type="project" value="TreeGrafter"/>
</dbReference>
<evidence type="ECO:0000313" key="19">
    <source>
        <dbReference type="Proteomes" id="UP000576550"/>
    </source>
</evidence>
<dbReference type="EC" id="5.6.2.4" evidence="13"/>
<dbReference type="Proteomes" id="UP000576550">
    <property type="component" value="Unassembled WGS sequence"/>
</dbReference>
<evidence type="ECO:0000256" key="12">
    <source>
        <dbReference type="ARBA" id="ARBA00034617"/>
    </source>
</evidence>